<reference evidence="1" key="1">
    <citation type="journal article" date="2015" name="Nature">
        <title>Complex archaea that bridge the gap between prokaryotes and eukaryotes.</title>
        <authorList>
            <person name="Spang A."/>
            <person name="Saw J.H."/>
            <person name="Jorgensen S.L."/>
            <person name="Zaremba-Niedzwiedzka K."/>
            <person name="Martijn J."/>
            <person name="Lind A.E."/>
            <person name="van Eijk R."/>
            <person name="Schleper C."/>
            <person name="Guy L."/>
            <person name="Ettema T.J."/>
        </authorList>
    </citation>
    <scope>NUCLEOTIDE SEQUENCE</scope>
</reference>
<gene>
    <name evidence="1" type="ORF">LCGC14_2675390</name>
</gene>
<name>A0A0F9AAF1_9ZZZZ</name>
<dbReference type="AlphaFoldDB" id="A0A0F9AAF1"/>
<evidence type="ECO:0000313" key="1">
    <source>
        <dbReference type="EMBL" id="KKK95180.1"/>
    </source>
</evidence>
<comment type="caution">
    <text evidence="1">The sequence shown here is derived from an EMBL/GenBank/DDBJ whole genome shotgun (WGS) entry which is preliminary data.</text>
</comment>
<accession>A0A0F9AAF1</accession>
<organism evidence="1">
    <name type="scientific">marine sediment metagenome</name>
    <dbReference type="NCBI Taxonomy" id="412755"/>
    <lineage>
        <taxon>unclassified sequences</taxon>
        <taxon>metagenomes</taxon>
        <taxon>ecological metagenomes</taxon>
    </lineage>
</organism>
<dbReference type="EMBL" id="LAZR01047022">
    <property type="protein sequence ID" value="KKK95180.1"/>
    <property type="molecule type" value="Genomic_DNA"/>
</dbReference>
<proteinExistence type="predicted"/>
<protein>
    <submittedName>
        <fullName evidence="1">Uncharacterized protein</fullName>
    </submittedName>
</protein>
<sequence length="31" mass="3346">RQPFEELAVDRLAAAFTSQENAVVAALRGNT</sequence>
<feature type="non-terminal residue" evidence="1">
    <location>
        <position position="1"/>
    </location>
</feature>